<dbReference type="Proteomes" id="UP000472372">
    <property type="component" value="Chromosome 5"/>
</dbReference>
<organism evidence="3 4">
    <name type="scientific">Pyrenophora teres f. teres</name>
    <dbReference type="NCBI Taxonomy" id="97479"/>
    <lineage>
        <taxon>Eukaryota</taxon>
        <taxon>Fungi</taxon>
        <taxon>Dikarya</taxon>
        <taxon>Ascomycota</taxon>
        <taxon>Pezizomycotina</taxon>
        <taxon>Dothideomycetes</taxon>
        <taxon>Pleosporomycetidae</taxon>
        <taxon>Pleosporales</taxon>
        <taxon>Pleosporineae</taxon>
        <taxon>Pleosporaceae</taxon>
        <taxon>Pyrenophora</taxon>
    </lineage>
</organism>
<feature type="compositionally biased region" description="Low complexity" evidence="1">
    <location>
        <begin position="34"/>
        <end position="51"/>
    </location>
</feature>
<dbReference type="EMBL" id="HG992981">
    <property type="protein sequence ID" value="CAE7177162.1"/>
    <property type="molecule type" value="Genomic_DNA"/>
</dbReference>
<evidence type="ECO:0000313" key="3">
    <source>
        <dbReference type="EMBL" id="CAE7177162.1"/>
    </source>
</evidence>
<dbReference type="InterPro" id="IPR029063">
    <property type="entry name" value="SAM-dependent_MTases_sf"/>
</dbReference>
<feature type="compositionally biased region" description="Polar residues" evidence="1">
    <location>
        <begin position="190"/>
        <end position="203"/>
    </location>
</feature>
<proteinExistence type="predicted"/>
<protein>
    <submittedName>
        <fullName evidence="3">Methyltransf 11 multi-domain protein</fullName>
    </submittedName>
</protein>
<reference evidence="3" key="1">
    <citation type="submission" date="2021-02" db="EMBL/GenBank/DDBJ databases">
        <authorList>
            <person name="Syme A R."/>
            <person name="Syme A R."/>
            <person name="Moolhuijzen P."/>
        </authorList>
    </citation>
    <scope>NUCLEOTIDE SEQUENCE</scope>
    <source>
        <strain evidence="3">W1-1</strain>
    </source>
</reference>
<evidence type="ECO:0000256" key="1">
    <source>
        <dbReference type="SAM" id="MobiDB-lite"/>
    </source>
</evidence>
<name>A0A6S6W3I0_9PLEO</name>
<evidence type="ECO:0000313" key="4">
    <source>
        <dbReference type="Proteomes" id="UP000472372"/>
    </source>
</evidence>
<dbReference type="Gene3D" id="3.40.50.150">
    <property type="entry name" value="Vaccinia Virus protein VP39"/>
    <property type="match status" value="1"/>
</dbReference>
<feature type="compositionally biased region" description="Pro residues" evidence="1">
    <location>
        <begin position="145"/>
        <end position="157"/>
    </location>
</feature>
<dbReference type="SUPFAM" id="SSF53335">
    <property type="entry name" value="S-adenosyl-L-methionine-dependent methyltransferases"/>
    <property type="match status" value="1"/>
</dbReference>
<sequence>MNNMFPTFDVPPQHSETVGARKARRAKQEETARRASTATSRSSGSANSTASKRQDGATSSDSRTEGKSVLGAWFGKSSRKGIQEISPLANDKTTSHPRELMIELDTPSDQGPAPRTAPLDTPEHVFQRPQSQYSEREPCAIPPQRLAPPLTPLPTPPATRYSPFPMSGNADRASQYSTQSRSSSKPASVARSNNSVFSGSSGYETAVSEDSHHDLRYSVTSQKHHRLNEAPVFEPVERGSRTGSRHNSERDQSTKAAQSPFARALSKMQSASIRIISTRLSEEWDGVEDDDSYQEIVFEKRLWALTAYQRLTQNKPLQSPAHELLSDSRPVDQRRILLIHGSLADGWVLASRYPIATVYTLSSIKSHPDTQYSAPLNHHLLYAPSLSSPTPFPDGYFDAIISRSVATSLRHDEWTQSFFDNMRILKPGGHIEILAVDAHMSCEGPKLSAWVDEHLSCRLEAQGVGKQPSDTVLDTMEIVGLENIRRARIALPAQPPKAMAKVAPAQSHTFGTTIPAPTPQDTLDTTRMMAFLGRLMYQSSYNSYMHAEQGDEWFWSRKDIREECDRYKTKLILTIACAQKPFAGHGMETYLDI</sequence>
<dbReference type="Pfam" id="PF08241">
    <property type="entry name" value="Methyltransf_11"/>
    <property type="match status" value="1"/>
</dbReference>
<evidence type="ECO:0000259" key="2">
    <source>
        <dbReference type="Pfam" id="PF08241"/>
    </source>
</evidence>
<dbReference type="InterPro" id="IPR013216">
    <property type="entry name" value="Methyltransf_11"/>
</dbReference>
<dbReference type="GO" id="GO:0008757">
    <property type="term" value="F:S-adenosylmethionine-dependent methyltransferase activity"/>
    <property type="evidence" value="ECO:0007669"/>
    <property type="project" value="InterPro"/>
</dbReference>
<feature type="compositionally biased region" description="Low complexity" evidence="1">
    <location>
        <begin position="174"/>
        <end position="184"/>
    </location>
</feature>
<feature type="region of interest" description="Disordered" evidence="1">
    <location>
        <begin position="1"/>
        <end position="259"/>
    </location>
</feature>
<feature type="compositionally biased region" description="Basic and acidic residues" evidence="1">
    <location>
        <begin position="235"/>
        <end position="253"/>
    </location>
</feature>
<dbReference type="AlphaFoldDB" id="A0A6S6W3I0"/>
<gene>
    <name evidence="3" type="ORF">PTTW11_06124</name>
</gene>
<feature type="domain" description="Methyltransferase type 11" evidence="2">
    <location>
        <begin position="390"/>
        <end position="431"/>
    </location>
</feature>
<accession>A0A6S6W3I0</accession>